<evidence type="ECO:0000259" key="1">
    <source>
        <dbReference type="Pfam" id="PF01243"/>
    </source>
</evidence>
<feature type="domain" description="Pyridoxamine 5'-phosphate oxidase N-terminal" evidence="1">
    <location>
        <begin position="28"/>
        <end position="143"/>
    </location>
</feature>
<gene>
    <name evidence="2" type="ORF">CU669_04250</name>
</gene>
<reference evidence="2 3" key="1">
    <citation type="submission" date="2017-11" db="EMBL/GenBank/DDBJ databases">
        <title>Draft genome sequence of magnetotactic bacterium Magnetospirillum kuznetsovii LBB-42.</title>
        <authorList>
            <person name="Grouzdev D.S."/>
            <person name="Rysina M.S."/>
            <person name="Baslerov R.V."/>
            <person name="Koziaeva V."/>
        </authorList>
    </citation>
    <scope>NUCLEOTIDE SEQUENCE [LARGE SCALE GENOMIC DNA]</scope>
    <source>
        <strain evidence="2 3">LBB-42</strain>
    </source>
</reference>
<comment type="caution">
    <text evidence="2">The sequence shown here is derived from an EMBL/GenBank/DDBJ whole genome shotgun (WGS) entry which is preliminary data.</text>
</comment>
<sequence>MNERDNKAELPADNRLALRRVARASRKAALATSLATDQGGRPYVSLVTLAFDHDLTPILLLSGLADHTRNLRAEPKAALLLDGTEGHANPQTGPRVTLVGTAEETDDPRLKARFLARHPAAALYAGFADFSIWTLRLERAHFVGGFARAVWFDAPLVPLADSQAMAAAEPGLLERLAAEGGLPWQVTGLDMDGCDVLSEERHHRVVFDPPAATPEQAFAAVLAATNAPLI</sequence>
<dbReference type="Gene3D" id="3.20.180.10">
    <property type="entry name" value="PNP-oxidase-like"/>
    <property type="match status" value="1"/>
</dbReference>
<organism evidence="2 3">
    <name type="scientific">Paramagnetospirillum kuznetsovii</name>
    <dbReference type="NCBI Taxonomy" id="2053833"/>
    <lineage>
        <taxon>Bacteria</taxon>
        <taxon>Pseudomonadati</taxon>
        <taxon>Pseudomonadota</taxon>
        <taxon>Alphaproteobacteria</taxon>
        <taxon>Rhodospirillales</taxon>
        <taxon>Magnetospirillaceae</taxon>
        <taxon>Paramagnetospirillum</taxon>
    </lineage>
</organism>
<dbReference type="GO" id="GO:0005737">
    <property type="term" value="C:cytoplasm"/>
    <property type="evidence" value="ECO:0007669"/>
    <property type="project" value="UniProtKB-ARBA"/>
</dbReference>
<name>A0A364P1Y2_9PROT</name>
<dbReference type="PANTHER" id="PTHR13343">
    <property type="entry name" value="CREG1 PROTEIN"/>
    <property type="match status" value="1"/>
</dbReference>
<dbReference type="Pfam" id="PF01243">
    <property type="entry name" value="PNPOx_N"/>
    <property type="match status" value="1"/>
</dbReference>
<dbReference type="InterPro" id="IPR037119">
    <property type="entry name" value="Haem_oxidase_HugZ-like_sf"/>
</dbReference>
<dbReference type="SUPFAM" id="SSF50475">
    <property type="entry name" value="FMN-binding split barrel"/>
    <property type="match status" value="1"/>
</dbReference>
<dbReference type="OrthoDB" id="9814594at2"/>
<keyword evidence="3" id="KW-1185">Reference proteome</keyword>
<proteinExistence type="predicted"/>
<evidence type="ECO:0000313" key="3">
    <source>
        <dbReference type="Proteomes" id="UP000251075"/>
    </source>
</evidence>
<evidence type="ECO:0000313" key="2">
    <source>
        <dbReference type="EMBL" id="RAU23349.1"/>
    </source>
</evidence>
<dbReference type="EMBL" id="PGTO01000002">
    <property type="protein sequence ID" value="RAU23349.1"/>
    <property type="molecule type" value="Genomic_DNA"/>
</dbReference>
<protein>
    <submittedName>
        <fullName evidence="2">Heme iron utilization protein</fullName>
    </submittedName>
</protein>
<dbReference type="PANTHER" id="PTHR13343:SF17">
    <property type="entry name" value="CELLULAR REPRESSOR OF E1A-STIMULATED GENES, ISOFORM A"/>
    <property type="match status" value="1"/>
</dbReference>
<dbReference type="InterPro" id="IPR012349">
    <property type="entry name" value="Split_barrel_FMN-bd"/>
</dbReference>
<accession>A0A364P1Y2</accession>
<dbReference type="RefSeq" id="WP_112142547.1">
    <property type="nucleotide sequence ID" value="NZ_PGTO01000002.1"/>
</dbReference>
<dbReference type="Gene3D" id="2.30.110.10">
    <property type="entry name" value="Electron Transport, Fmn-binding Protein, Chain A"/>
    <property type="match status" value="1"/>
</dbReference>
<dbReference type="InterPro" id="IPR011576">
    <property type="entry name" value="Pyridox_Oxase_N"/>
</dbReference>
<dbReference type="Proteomes" id="UP000251075">
    <property type="component" value="Unassembled WGS sequence"/>
</dbReference>
<dbReference type="AlphaFoldDB" id="A0A364P1Y2"/>